<evidence type="ECO:0000313" key="7">
    <source>
        <dbReference type="Proteomes" id="UP001596150"/>
    </source>
</evidence>
<name>A0ABW0PVQ7_9HYPH</name>
<keyword evidence="2" id="KW-0119">Carbohydrate metabolism</keyword>
<evidence type="ECO:0000256" key="3">
    <source>
        <dbReference type="ARBA" id="ARBA00046336"/>
    </source>
</evidence>
<evidence type="ECO:0000256" key="4">
    <source>
        <dbReference type="ARBA" id="ARBA00047208"/>
    </source>
</evidence>
<keyword evidence="1" id="KW-0456">Lyase</keyword>
<gene>
    <name evidence="6" type="ORF">ACFPP9_01610</name>
</gene>
<dbReference type="Pfam" id="PF19906">
    <property type="entry name" value="CGDB"/>
    <property type="match status" value="1"/>
</dbReference>
<comment type="similarity">
    <text evidence="3">Belongs to the C-glycoside deglycosidase beta subunit family.</text>
</comment>
<evidence type="ECO:0000256" key="2">
    <source>
        <dbReference type="ARBA" id="ARBA00023277"/>
    </source>
</evidence>
<keyword evidence="7" id="KW-1185">Reference proteome</keyword>
<evidence type="ECO:0000313" key="6">
    <source>
        <dbReference type="EMBL" id="MFC5514449.1"/>
    </source>
</evidence>
<dbReference type="RefSeq" id="WP_266342484.1">
    <property type="nucleotide sequence ID" value="NZ_JAPKNH010000002.1"/>
</dbReference>
<dbReference type="InterPro" id="IPR045959">
    <property type="entry name" value="CGDB"/>
</dbReference>
<evidence type="ECO:0000256" key="1">
    <source>
        <dbReference type="ARBA" id="ARBA00023239"/>
    </source>
</evidence>
<evidence type="ECO:0000259" key="5">
    <source>
        <dbReference type="Pfam" id="PF19906"/>
    </source>
</evidence>
<sequence length="147" mass="16494">MPAGTMNCIPEGMLGQVMENVDVDGDTTIDHYRFSIRNQFLHPDHPLGWIRKLTVAVDGKTIAPSDMYFVVRGQWIGVGQLPTIADIWWQMREIADVYVRSPGIAAGRHQVEVGFDVSLYAHTPSIDTNNEYPTLHQTLSAEMEVQP</sequence>
<dbReference type="Proteomes" id="UP001596150">
    <property type="component" value="Unassembled WGS sequence"/>
</dbReference>
<organism evidence="6 7">
    <name type="scientific">Kaistia terrae</name>
    <dbReference type="NCBI Taxonomy" id="537017"/>
    <lineage>
        <taxon>Bacteria</taxon>
        <taxon>Pseudomonadati</taxon>
        <taxon>Pseudomonadota</taxon>
        <taxon>Alphaproteobacteria</taxon>
        <taxon>Hyphomicrobiales</taxon>
        <taxon>Kaistiaceae</taxon>
        <taxon>Kaistia</taxon>
    </lineage>
</organism>
<proteinExistence type="inferred from homology"/>
<protein>
    <recommendedName>
        <fullName evidence="4">C-deglycosylation enzyme beta subunit</fullName>
    </recommendedName>
</protein>
<accession>A0ABW0PVQ7</accession>
<dbReference type="EMBL" id="JBHSML010000002">
    <property type="protein sequence ID" value="MFC5514449.1"/>
    <property type="molecule type" value="Genomic_DNA"/>
</dbReference>
<feature type="domain" description="C-glycoside deglycosidase beta subunit" evidence="5">
    <location>
        <begin position="19"/>
        <end position="116"/>
    </location>
</feature>
<comment type="caution">
    <text evidence="6">The sequence shown here is derived from an EMBL/GenBank/DDBJ whole genome shotgun (WGS) entry which is preliminary data.</text>
</comment>
<reference evidence="7" key="1">
    <citation type="journal article" date="2019" name="Int. J. Syst. Evol. Microbiol.">
        <title>The Global Catalogue of Microorganisms (GCM) 10K type strain sequencing project: providing services to taxonomists for standard genome sequencing and annotation.</title>
        <authorList>
            <consortium name="The Broad Institute Genomics Platform"/>
            <consortium name="The Broad Institute Genome Sequencing Center for Infectious Disease"/>
            <person name="Wu L."/>
            <person name="Ma J."/>
        </authorList>
    </citation>
    <scope>NUCLEOTIDE SEQUENCE [LARGE SCALE GENOMIC DNA]</scope>
    <source>
        <strain evidence="7">KACC 12633</strain>
    </source>
</reference>